<dbReference type="InterPro" id="IPR036388">
    <property type="entry name" value="WH-like_DNA-bd_sf"/>
</dbReference>
<dbReference type="PANTHER" id="PTHR38445">
    <property type="entry name" value="HTH-TYPE TRANSCRIPTIONAL REPRESSOR YTRA"/>
    <property type="match status" value="1"/>
</dbReference>
<proteinExistence type="predicted"/>
<dbReference type="CDD" id="cd07377">
    <property type="entry name" value="WHTH_GntR"/>
    <property type="match status" value="1"/>
</dbReference>
<dbReference type="InterPro" id="IPR036390">
    <property type="entry name" value="WH_DNA-bd_sf"/>
</dbReference>
<dbReference type="Gene3D" id="1.10.10.10">
    <property type="entry name" value="Winged helix-like DNA-binding domain superfamily/Winged helix DNA-binding domain"/>
    <property type="match status" value="1"/>
</dbReference>
<feature type="domain" description="HTH gntR-type" evidence="4">
    <location>
        <begin position="14"/>
        <end position="82"/>
    </location>
</feature>
<gene>
    <name evidence="5" type="ORF">F3D60_17375</name>
</gene>
<dbReference type="PANTHER" id="PTHR38445:SF10">
    <property type="entry name" value="GNTR-FAMILY TRANSCRIPTIONAL REGULATOR"/>
    <property type="match status" value="1"/>
</dbReference>
<reference evidence="5" key="1">
    <citation type="journal article" date="2019" name="Nat. Med.">
        <title>A library of human gut bacterial isolates paired with longitudinal multiomics data enables mechanistic microbiome research.</title>
        <authorList>
            <person name="Poyet M."/>
            <person name="Groussin M."/>
            <person name="Gibbons S.M."/>
            <person name="Avila-Pacheco J."/>
            <person name="Jiang X."/>
            <person name="Kearney S.M."/>
            <person name="Perrotta A.R."/>
            <person name="Berdy B."/>
            <person name="Zhao S."/>
            <person name="Lieberman T.D."/>
            <person name="Swanson P.K."/>
            <person name="Smith M."/>
            <person name="Roesemann S."/>
            <person name="Alexander J.E."/>
            <person name="Rich S.A."/>
            <person name="Livny J."/>
            <person name="Vlamakis H."/>
            <person name="Clish C."/>
            <person name="Bullock K."/>
            <person name="Deik A."/>
            <person name="Scott J."/>
            <person name="Pierce K.A."/>
            <person name="Xavier R.J."/>
            <person name="Alm E.J."/>
        </authorList>
    </citation>
    <scope>NUCLEOTIDE SEQUENCE</scope>
    <source>
        <strain evidence="5">BIOML-A147</strain>
    </source>
</reference>
<name>A0A641S1C4_BACOV</name>
<dbReference type="InterPro" id="IPR000524">
    <property type="entry name" value="Tscrpt_reg_HTH_GntR"/>
</dbReference>
<evidence type="ECO:0000256" key="2">
    <source>
        <dbReference type="ARBA" id="ARBA00023125"/>
    </source>
</evidence>
<protein>
    <submittedName>
        <fullName evidence="5">GntR family transcriptional regulator</fullName>
    </submittedName>
</protein>
<dbReference type="EMBL" id="VWKO01000131">
    <property type="protein sequence ID" value="KAA4027944.1"/>
    <property type="molecule type" value="Genomic_DNA"/>
</dbReference>
<organism evidence="5">
    <name type="scientific">Bacteroides ovatus</name>
    <dbReference type="NCBI Taxonomy" id="28116"/>
    <lineage>
        <taxon>Bacteria</taxon>
        <taxon>Pseudomonadati</taxon>
        <taxon>Bacteroidota</taxon>
        <taxon>Bacteroidia</taxon>
        <taxon>Bacteroidales</taxon>
        <taxon>Bacteroidaceae</taxon>
        <taxon>Bacteroides</taxon>
    </lineage>
</organism>
<evidence type="ECO:0000256" key="1">
    <source>
        <dbReference type="ARBA" id="ARBA00023015"/>
    </source>
</evidence>
<dbReference type="SUPFAM" id="SSF53822">
    <property type="entry name" value="Periplasmic binding protein-like I"/>
    <property type="match status" value="1"/>
</dbReference>
<dbReference type="PRINTS" id="PR00035">
    <property type="entry name" value="HTHGNTR"/>
</dbReference>
<dbReference type="GO" id="GO:0003677">
    <property type="term" value="F:DNA binding"/>
    <property type="evidence" value="ECO:0007669"/>
    <property type="project" value="UniProtKB-KW"/>
</dbReference>
<dbReference type="SUPFAM" id="SSF46785">
    <property type="entry name" value="Winged helix' DNA-binding domain"/>
    <property type="match status" value="1"/>
</dbReference>
<keyword evidence="1" id="KW-0805">Transcription regulation</keyword>
<keyword evidence="3" id="KW-0804">Transcription</keyword>
<sequence length="331" mass="38441">MKRIDKKATFGQQASKVTQLADALSQAISRKEFLEGDSLPSINQLSAQYGVSRDTVFKAFLDLRERGLIDSTPGKGYYVTSQVTNVLLLLDQYTPFKEALYNSFVRHLPINYKVDLLFHQYNERLFNTILRESIGKYNKYIVMNFDNEKFSTVLNKINPSRLLLLDFGKFEKEKYSYICQDFDEFFYQALNLLKERLKNYHQLVFLFPKSLKHPQSSKVYFTRFCQEQGFLCEIQEDIENLIVRKGVAYIAIKQQDVVKVVKQGRLEGLKCGKDFGLLAYNDIPTYEVIDEGITSLSIDWEMMGNEAANFVLNNVPVQKFLPTELRLRKSL</sequence>
<comment type="caution">
    <text evidence="5">The sequence shown here is derived from an EMBL/GenBank/DDBJ whole genome shotgun (WGS) entry which is preliminary data.</text>
</comment>
<dbReference type="Gene3D" id="3.40.50.2300">
    <property type="match status" value="2"/>
</dbReference>
<dbReference type="Pfam" id="PF00392">
    <property type="entry name" value="GntR"/>
    <property type="match status" value="1"/>
</dbReference>
<dbReference type="SMART" id="SM00345">
    <property type="entry name" value="HTH_GNTR"/>
    <property type="match status" value="1"/>
</dbReference>
<dbReference type="GO" id="GO:0003700">
    <property type="term" value="F:DNA-binding transcription factor activity"/>
    <property type="evidence" value="ECO:0007669"/>
    <property type="project" value="InterPro"/>
</dbReference>
<keyword evidence="2" id="KW-0238">DNA-binding</keyword>
<evidence type="ECO:0000256" key="3">
    <source>
        <dbReference type="ARBA" id="ARBA00023163"/>
    </source>
</evidence>
<accession>A0A641S1C4</accession>
<dbReference type="Pfam" id="PF13377">
    <property type="entry name" value="Peripla_BP_3"/>
    <property type="match status" value="1"/>
</dbReference>
<evidence type="ECO:0000259" key="4">
    <source>
        <dbReference type="PROSITE" id="PS50949"/>
    </source>
</evidence>
<dbReference type="InterPro" id="IPR028082">
    <property type="entry name" value="Peripla_BP_I"/>
</dbReference>
<dbReference type="AlphaFoldDB" id="A0A641S1C4"/>
<evidence type="ECO:0000313" key="5">
    <source>
        <dbReference type="EMBL" id="KAA4027944.1"/>
    </source>
</evidence>
<dbReference type="InterPro" id="IPR046335">
    <property type="entry name" value="LacI/GalR-like_sensor"/>
</dbReference>
<dbReference type="PROSITE" id="PS50949">
    <property type="entry name" value="HTH_GNTR"/>
    <property type="match status" value="1"/>
</dbReference>